<protein>
    <submittedName>
        <fullName evidence="1">Uncharacterized protein</fullName>
    </submittedName>
</protein>
<proteinExistence type="predicted"/>
<sequence length="127" mass="15390">MEFMAINRTNIMVFIQYSMNRRKQHFMVFLLTNYFLLKTRTSTRMSIAKKRKKIQSRTINKRKAMILIQHVLINRRNTVMILNRRNTVMIINRRNTVMVKNGKKTRMSISRGRISILQKMTKTMQMY</sequence>
<reference evidence="1" key="1">
    <citation type="submission" date="2021-05" db="EMBL/GenBank/DDBJ databases">
        <authorList>
            <person name="Alioto T."/>
            <person name="Alioto T."/>
            <person name="Gomez Garrido J."/>
        </authorList>
    </citation>
    <scope>NUCLEOTIDE SEQUENCE</scope>
</reference>
<dbReference type="AlphaFoldDB" id="A0A8D8WYV9"/>
<name>A0A8D8WYV9_9HEMI</name>
<accession>A0A8D8WYV9</accession>
<dbReference type="EMBL" id="HBUF01243152">
    <property type="protein sequence ID" value="CAG6677653.1"/>
    <property type="molecule type" value="Transcribed_RNA"/>
</dbReference>
<organism evidence="1">
    <name type="scientific">Cacopsylla melanoneura</name>
    <dbReference type="NCBI Taxonomy" id="428564"/>
    <lineage>
        <taxon>Eukaryota</taxon>
        <taxon>Metazoa</taxon>
        <taxon>Ecdysozoa</taxon>
        <taxon>Arthropoda</taxon>
        <taxon>Hexapoda</taxon>
        <taxon>Insecta</taxon>
        <taxon>Pterygota</taxon>
        <taxon>Neoptera</taxon>
        <taxon>Paraneoptera</taxon>
        <taxon>Hemiptera</taxon>
        <taxon>Sternorrhyncha</taxon>
        <taxon>Psylloidea</taxon>
        <taxon>Psyllidae</taxon>
        <taxon>Psyllinae</taxon>
        <taxon>Cacopsylla</taxon>
    </lineage>
</organism>
<evidence type="ECO:0000313" key="1">
    <source>
        <dbReference type="EMBL" id="CAG6677653.1"/>
    </source>
</evidence>